<evidence type="ECO:0000259" key="4">
    <source>
        <dbReference type="PROSITE" id="PS51898"/>
    </source>
</evidence>
<dbReference type="PANTHER" id="PTHR30349:SF64">
    <property type="entry name" value="PROPHAGE INTEGRASE INTD-RELATED"/>
    <property type="match status" value="1"/>
</dbReference>
<dbReference type="GO" id="GO:0006310">
    <property type="term" value="P:DNA recombination"/>
    <property type="evidence" value="ECO:0007669"/>
    <property type="project" value="UniProtKB-KW"/>
</dbReference>
<dbReference type="InterPro" id="IPR013762">
    <property type="entry name" value="Integrase-like_cat_sf"/>
</dbReference>
<dbReference type="PROSITE" id="PS51898">
    <property type="entry name" value="TYR_RECOMBINASE"/>
    <property type="match status" value="1"/>
</dbReference>
<dbReference type="Proteomes" id="UP000072530">
    <property type="component" value="Unassembled WGS sequence"/>
</dbReference>
<dbReference type="InterPro" id="IPR011010">
    <property type="entry name" value="DNA_brk_join_enz"/>
</dbReference>
<dbReference type="RefSeq" id="WP_044751059.1">
    <property type="nucleotide sequence ID" value="NZ_CEEV01000020.1"/>
</dbReference>
<name>A0A0Z8G3D8_STRSU</name>
<keyword evidence="3" id="KW-0233">DNA recombination</keyword>
<evidence type="ECO:0000256" key="1">
    <source>
        <dbReference type="ARBA" id="ARBA00008857"/>
    </source>
</evidence>
<dbReference type="GO" id="GO:0003677">
    <property type="term" value="F:DNA binding"/>
    <property type="evidence" value="ECO:0007669"/>
    <property type="project" value="UniProtKB-KW"/>
</dbReference>
<evidence type="ECO:0000256" key="3">
    <source>
        <dbReference type="ARBA" id="ARBA00023172"/>
    </source>
</evidence>
<reference evidence="5 6" key="1">
    <citation type="submission" date="2016-02" db="EMBL/GenBank/DDBJ databases">
        <authorList>
            <consortium name="Pathogen Informatics"/>
        </authorList>
    </citation>
    <scope>NUCLEOTIDE SEQUENCE [LARGE SCALE GENOMIC DNA]</scope>
    <source>
        <strain evidence="5 6">LSS31</strain>
    </source>
</reference>
<sequence>MKYTKTKYPNIFTYETQKGLRYYVRRGYFVNGNKKEFNKSGLRSLKDAQRILRDVEERIYHDEMDVNLELTLNEYWEIYSAKKEKTGQWNDTSIYTNAGIYRTMIKDKWGNLPLKKINRNDYEEHLAEMLGQYRRNSVLTSNRLLNSILNDAVKNGNLRQNKLSGIYLGESELEPLNKELKIDDFQTWIKTAEELLSTTHFAFVYLTIFGLRRGEVCGIRFMDVTFDSNNRAVLNIRDSRSNRTKDGAGRTKTESSVRYVVLNDRGSELLLQIMETAKQVKKKADVIVEQEKDYLSIRIKNNKYYLERPAFLNKIFKRVSEECGIYITPHIMRHFFTTQSLIAGARPEDVMHFLGHASLQTTKQYTHIKEERAHNVTDLFDKKVL</sequence>
<dbReference type="InterPro" id="IPR050090">
    <property type="entry name" value="Tyrosine_recombinase_XerCD"/>
</dbReference>
<gene>
    <name evidence="5" type="ORF">ERS132393_01629</name>
</gene>
<proteinExistence type="inferred from homology"/>
<accession>A0A0Z8G3D8</accession>
<evidence type="ECO:0000256" key="2">
    <source>
        <dbReference type="ARBA" id="ARBA00023125"/>
    </source>
</evidence>
<organism evidence="5 6">
    <name type="scientific">Streptococcus suis</name>
    <dbReference type="NCBI Taxonomy" id="1307"/>
    <lineage>
        <taxon>Bacteria</taxon>
        <taxon>Bacillati</taxon>
        <taxon>Bacillota</taxon>
        <taxon>Bacilli</taxon>
        <taxon>Lactobacillales</taxon>
        <taxon>Streptococcaceae</taxon>
        <taxon>Streptococcus</taxon>
    </lineage>
</organism>
<dbReference type="PANTHER" id="PTHR30349">
    <property type="entry name" value="PHAGE INTEGRASE-RELATED"/>
    <property type="match status" value="1"/>
</dbReference>
<keyword evidence="2" id="KW-0238">DNA-binding</keyword>
<dbReference type="Gene3D" id="1.10.150.130">
    <property type="match status" value="1"/>
</dbReference>
<dbReference type="AlphaFoldDB" id="A0A0Z8G3D8"/>
<dbReference type="InterPro" id="IPR010998">
    <property type="entry name" value="Integrase_recombinase_N"/>
</dbReference>
<feature type="domain" description="Tyr recombinase" evidence="4">
    <location>
        <begin position="175"/>
        <end position="378"/>
    </location>
</feature>
<dbReference type="GO" id="GO:0015074">
    <property type="term" value="P:DNA integration"/>
    <property type="evidence" value="ECO:0007669"/>
    <property type="project" value="InterPro"/>
</dbReference>
<protein>
    <submittedName>
        <fullName evidence="5">Integrase family protein</fullName>
    </submittedName>
</protein>
<dbReference type="EMBL" id="FIGG01000007">
    <property type="protein sequence ID" value="CYU91361.1"/>
    <property type="molecule type" value="Genomic_DNA"/>
</dbReference>
<dbReference type="CDD" id="cd00397">
    <property type="entry name" value="DNA_BRE_C"/>
    <property type="match status" value="1"/>
</dbReference>
<comment type="similarity">
    <text evidence="1">Belongs to the 'phage' integrase family.</text>
</comment>
<dbReference type="SUPFAM" id="SSF56349">
    <property type="entry name" value="DNA breaking-rejoining enzymes"/>
    <property type="match status" value="1"/>
</dbReference>
<evidence type="ECO:0000313" key="5">
    <source>
        <dbReference type="EMBL" id="CYU91361.1"/>
    </source>
</evidence>
<evidence type="ECO:0000313" key="6">
    <source>
        <dbReference type="Proteomes" id="UP000072530"/>
    </source>
</evidence>
<dbReference type="Gene3D" id="1.10.443.10">
    <property type="entry name" value="Intergrase catalytic core"/>
    <property type="match status" value="1"/>
</dbReference>
<dbReference type="InterPro" id="IPR002104">
    <property type="entry name" value="Integrase_catalytic"/>
</dbReference>
<dbReference type="Pfam" id="PF00589">
    <property type="entry name" value="Phage_integrase"/>
    <property type="match status" value="1"/>
</dbReference>